<evidence type="ECO:0000313" key="6">
    <source>
        <dbReference type="EMBL" id="CAB1437735.1"/>
    </source>
</evidence>
<evidence type="ECO:0000259" key="5">
    <source>
        <dbReference type="Pfam" id="PF14075"/>
    </source>
</evidence>
<evidence type="ECO:0000256" key="1">
    <source>
        <dbReference type="ARBA" id="ARBA00009911"/>
    </source>
</evidence>
<dbReference type="PANTHER" id="PTHR21669:SF12">
    <property type="entry name" value="UBINUCLEIN-1"/>
    <property type="match status" value="1"/>
</dbReference>
<evidence type="ECO:0000313" key="7">
    <source>
        <dbReference type="Proteomes" id="UP001153269"/>
    </source>
</evidence>
<name>A0A9N7UTI6_PLEPL</name>
<dbReference type="PANTHER" id="PTHR21669">
    <property type="entry name" value="CAPZ-INTERACTING PROTEIN AND RELATED PROTEINS"/>
    <property type="match status" value="1"/>
</dbReference>
<keyword evidence="7" id="KW-1185">Reference proteome</keyword>
<proteinExistence type="inferred from homology"/>
<feature type="region of interest" description="Disordered" evidence="3">
    <location>
        <begin position="603"/>
        <end position="636"/>
    </location>
</feature>
<organism evidence="6 7">
    <name type="scientific">Pleuronectes platessa</name>
    <name type="common">European plaice</name>
    <dbReference type="NCBI Taxonomy" id="8262"/>
    <lineage>
        <taxon>Eukaryota</taxon>
        <taxon>Metazoa</taxon>
        <taxon>Chordata</taxon>
        <taxon>Craniata</taxon>
        <taxon>Vertebrata</taxon>
        <taxon>Euteleostomi</taxon>
        <taxon>Actinopterygii</taxon>
        <taxon>Neopterygii</taxon>
        <taxon>Teleostei</taxon>
        <taxon>Neoteleostei</taxon>
        <taxon>Acanthomorphata</taxon>
        <taxon>Carangaria</taxon>
        <taxon>Pleuronectiformes</taxon>
        <taxon>Pleuronectoidei</taxon>
        <taxon>Pleuronectidae</taxon>
        <taxon>Pleuronectes</taxon>
    </lineage>
</organism>
<protein>
    <recommendedName>
        <fullName evidence="8">Ubinuclein 1</fullName>
    </recommendedName>
</protein>
<dbReference type="EMBL" id="CADEAL010002067">
    <property type="protein sequence ID" value="CAB1437735.1"/>
    <property type="molecule type" value="Genomic_DNA"/>
</dbReference>
<feature type="domain" description="Hpc2-related" evidence="4">
    <location>
        <begin position="89"/>
        <end position="139"/>
    </location>
</feature>
<sequence length="636" mass="70780">MAESRRVEFTTLTCDSPSSSSTCSSSSSTSSSFSDLQVQESPSSGSVLQADGTRPDRTTVRLVLSLFESDERRFPEFSFTQLTQNQPNKKEDRIQDLIDIGFGYDDEDSFIDNSEPYDEFVPASITTKFGGFYVNSGVLLFRPASDTETIDLTIDETSKKRKLHGGQEKPKKKPCIEDGEMKSNVESSTLSEIGPDNEMKQRKKKKGVCTLSVTGMLKKFQREKERQKLVKVKPRPASGVTGLPTIPRCPADAAGGGGSGLADPLLSLIGSTNDHVLSQAASTVDFDIDLVSLLDSEETLSSGPQPATETQLFTPTVNHHSQFSVPQPPNTKTHFQPKTHPEQIQLLSEAGSSQLCPPLPEGLPPTLEDSVRTLMTVVKISEGESKLKFFTPEINSILLEIELQCRGQTGQLRSRLYTHLSSFLPCSRETLLKRVKKLLLTHMEEPPDVDDPIQKLKEAIARAMPEQIESYRSNCRVYEQVRTSKTTEDGSEVHQTVAPEDSVKRGGPKKLFKWNEEIRPKMDRYEKEKNGSQEVEEFLKTLLDNEVKPLWPKGWMQTRPLIRESKELLGFFTSLPVKKTRPDKKQSSISGASMVLDVLQGAPPLKHLPQDPEVFPVAQSRPTLSHLTLGRRKPLP</sequence>
<feature type="domain" description="Ubinuclein middle" evidence="5">
    <location>
        <begin position="359"/>
        <end position="562"/>
    </location>
</feature>
<dbReference type="Pfam" id="PF14075">
    <property type="entry name" value="UBN_AB"/>
    <property type="match status" value="1"/>
</dbReference>
<dbReference type="AlphaFoldDB" id="A0A9N7UTI6"/>
<evidence type="ECO:0000256" key="3">
    <source>
        <dbReference type="SAM" id="MobiDB-lite"/>
    </source>
</evidence>
<feature type="compositionally biased region" description="Basic and acidic residues" evidence="3">
    <location>
        <begin position="165"/>
        <end position="183"/>
    </location>
</feature>
<feature type="region of interest" description="Disordered" evidence="3">
    <location>
        <begin position="157"/>
        <end position="205"/>
    </location>
</feature>
<dbReference type="InterPro" id="IPR026947">
    <property type="entry name" value="UBN_middle_dom"/>
</dbReference>
<comment type="caution">
    <text evidence="6">The sequence shown here is derived from an EMBL/GenBank/DDBJ whole genome shotgun (WGS) entry which is preliminary data.</text>
</comment>
<gene>
    <name evidence="6" type="ORF">PLEPLA_LOCUS25754</name>
</gene>
<feature type="region of interest" description="Disordered" evidence="3">
    <location>
        <begin position="485"/>
        <end position="508"/>
    </location>
</feature>
<evidence type="ECO:0000256" key="2">
    <source>
        <dbReference type="ARBA" id="ARBA00022553"/>
    </source>
</evidence>
<dbReference type="GO" id="GO:0006325">
    <property type="term" value="P:chromatin organization"/>
    <property type="evidence" value="ECO:0007669"/>
    <property type="project" value="TreeGrafter"/>
</dbReference>
<evidence type="ECO:0008006" key="8">
    <source>
        <dbReference type="Google" id="ProtNLM"/>
    </source>
</evidence>
<accession>A0A9N7UTI6</accession>
<dbReference type="Proteomes" id="UP001153269">
    <property type="component" value="Unassembled WGS sequence"/>
</dbReference>
<dbReference type="InterPro" id="IPR014840">
    <property type="entry name" value="HRD"/>
</dbReference>
<dbReference type="Pfam" id="PF08729">
    <property type="entry name" value="HUN"/>
    <property type="match status" value="1"/>
</dbReference>
<comment type="similarity">
    <text evidence="1">Belongs to the ubinuclein family.</text>
</comment>
<keyword evidence="2" id="KW-0597">Phosphoprotein</keyword>
<feature type="compositionally biased region" description="Polar residues" evidence="3">
    <location>
        <begin position="37"/>
        <end position="47"/>
    </location>
</feature>
<feature type="region of interest" description="Disordered" evidence="3">
    <location>
        <begin position="225"/>
        <end position="245"/>
    </location>
</feature>
<feature type="region of interest" description="Disordered" evidence="3">
    <location>
        <begin position="1"/>
        <end position="53"/>
    </location>
</feature>
<reference evidence="6" key="1">
    <citation type="submission" date="2020-03" db="EMBL/GenBank/DDBJ databases">
        <authorList>
            <person name="Weist P."/>
        </authorList>
    </citation>
    <scope>NUCLEOTIDE SEQUENCE</scope>
</reference>
<feature type="compositionally biased region" description="Low complexity" evidence="3">
    <location>
        <begin position="10"/>
        <end position="36"/>
    </location>
</feature>
<dbReference type="GO" id="GO:0005634">
    <property type="term" value="C:nucleus"/>
    <property type="evidence" value="ECO:0007669"/>
    <property type="project" value="TreeGrafter"/>
</dbReference>
<evidence type="ECO:0000259" key="4">
    <source>
        <dbReference type="Pfam" id="PF08729"/>
    </source>
</evidence>